<keyword evidence="4" id="KW-1185">Reference proteome</keyword>
<evidence type="ECO:0000313" key="4">
    <source>
        <dbReference type="Proteomes" id="UP000689195"/>
    </source>
</evidence>
<name>A0A8S1W4F2_9CILI</name>
<feature type="signal peptide" evidence="2">
    <location>
        <begin position="1"/>
        <end position="26"/>
    </location>
</feature>
<dbReference type="AlphaFoldDB" id="A0A8S1W4F2"/>
<sequence length="159" mass="19047">MKQVRIEKQLIFHKLLLILLLKQSQPLPCNNGFLQDEQKLNSKNLLFELLYLLRRQTGKKQKNRKLQKQNGDIVQYDFPFQRIVNLGHMKVKNKDLDVIKIKDLISKKKTEINKLNQRKPKPQKKNKNFLEKENQKSGFVRNSYSPSRIAQNYFREKNK</sequence>
<organism evidence="3 4">
    <name type="scientific">Paramecium pentaurelia</name>
    <dbReference type="NCBI Taxonomy" id="43138"/>
    <lineage>
        <taxon>Eukaryota</taxon>
        <taxon>Sar</taxon>
        <taxon>Alveolata</taxon>
        <taxon>Ciliophora</taxon>
        <taxon>Intramacronucleata</taxon>
        <taxon>Oligohymenophorea</taxon>
        <taxon>Peniculida</taxon>
        <taxon>Parameciidae</taxon>
        <taxon>Paramecium</taxon>
    </lineage>
</organism>
<proteinExistence type="predicted"/>
<keyword evidence="2" id="KW-0732">Signal</keyword>
<dbReference type="Proteomes" id="UP000689195">
    <property type="component" value="Unassembled WGS sequence"/>
</dbReference>
<dbReference type="EMBL" id="CAJJDO010000081">
    <property type="protein sequence ID" value="CAD8183547.1"/>
    <property type="molecule type" value="Genomic_DNA"/>
</dbReference>
<evidence type="ECO:0000256" key="2">
    <source>
        <dbReference type="SAM" id="SignalP"/>
    </source>
</evidence>
<feature type="chain" id="PRO_5035742912" evidence="2">
    <location>
        <begin position="27"/>
        <end position="159"/>
    </location>
</feature>
<protein>
    <submittedName>
        <fullName evidence="3">Uncharacterized protein</fullName>
    </submittedName>
</protein>
<gene>
    <name evidence="3" type="ORF">PPENT_87.1.T0810053</name>
</gene>
<reference evidence="3" key="1">
    <citation type="submission" date="2021-01" db="EMBL/GenBank/DDBJ databases">
        <authorList>
            <consortium name="Genoscope - CEA"/>
            <person name="William W."/>
        </authorList>
    </citation>
    <scope>NUCLEOTIDE SEQUENCE</scope>
</reference>
<accession>A0A8S1W4F2</accession>
<evidence type="ECO:0000256" key="1">
    <source>
        <dbReference type="SAM" id="MobiDB-lite"/>
    </source>
</evidence>
<evidence type="ECO:0000313" key="3">
    <source>
        <dbReference type="EMBL" id="CAD8183547.1"/>
    </source>
</evidence>
<feature type="compositionally biased region" description="Basic residues" evidence="1">
    <location>
        <begin position="116"/>
        <end position="127"/>
    </location>
</feature>
<feature type="region of interest" description="Disordered" evidence="1">
    <location>
        <begin position="115"/>
        <end position="144"/>
    </location>
</feature>
<comment type="caution">
    <text evidence="3">The sequence shown here is derived from an EMBL/GenBank/DDBJ whole genome shotgun (WGS) entry which is preliminary data.</text>
</comment>